<feature type="domain" description="Glycoside hydrolase family 2 catalytic" evidence="6">
    <location>
        <begin position="349"/>
        <end position="470"/>
    </location>
</feature>
<dbReference type="PANTHER" id="PTHR42732">
    <property type="entry name" value="BETA-GALACTOSIDASE"/>
    <property type="match status" value="1"/>
</dbReference>
<feature type="domain" description="Beta-mannosidase-like galactose-binding" evidence="7">
    <location>
        <begin position="105"/>
        <end position="184"/>
    </location>
</feature>
<name>A0AAV9HK70_9PEZI</name>
<dbReference type="AlphaFoldDB" id="A0AAV9HK70"/>
<proteinExistence type="inferred from homology"/>
<dbReference type="SUPFAM" id="SSF49785">
    <property type="entry name" value="Galactose-binding domain-like"/>
    <property type="match status" value="1"/>
</dbReference>
<organism evidence="8 9">
    <name type="scientific">Cladorrhinum samala</name>
    <dbReference type="NCBI Taxonomy" id="585594"/>
    <lineage>
        <taxon>Eukaryota</taxon>
        <taxon>Fungi</taxon>
        <taxon>Dikarya</taxon>
        <taxon>Ascomycota</taxon>
        <taxon>Pezizomycotina</taxon>
        <taxon>Sordariomycetes</taxon>
        <taxon>Sordariomycetidae</taxon>
        <taxon>Sordariales</taxon>
        <taxon>Podosporaceae</taxon>
        <taxon>Cladorrhinum</taxon>
    </lineage>
</organism>
<dbReference type="InterPro" id="IPR006102">
    <property type="entry name" value="Ig-like_GH2"/>
</dbReference>
<feature type="signal peptide" evidence="4">
    <location>
        <begin position="1"/>
        <end position="19"/>
    </location>
</feature>
<dbReference type="InterPro" id="IPR017853">
    <property type="entry name" value="GH"/>
</dbReference>
<dbReference type="SUPFAM" id="SSF51445">
    <property type="entry name" value="(Trans)glycosidases"/>
    <property type="match status" value="1"/>
</dbReference>
<dbReference type="InterPro" id="IPR006103">
    <property type="entry name" value="Glyco_hydro_2_cat"/>
</dbReference>
<dbReference type="Pfam" id="PF00703">
    <property type="entry name" value="Glyco_hydro_2"/>
    <property type="match status" value="1"/>
</dbReference>
<comment type="caution">
    <text evidence="8">The sequence shown here is derived from an EMBL/GenBank/DDBJ whole genome shotgun (WGS) entry which is preliminary data.</text>
</comment>
<dbReference type="InterPro" id="IPR054593">
    <property type="entry name" value="Beta-mannosidase-like_N2"/>
</dbReference>
<dbReference type="InterPro" id="IPR013783">
    <property type="entry name" value="Ig-like_fold"/>
</dbReference>
<comment type="similarity">
    <text evidence="1">Belongs to the glycosyl hydrolase 2 family.</text>
</comment>
<dbReference type="PANTHER" id="PTHR42732:SF2">
    <property type="entry name" value="BETA-MANNOSIDASE"/>
    <property type="match status" value="1"/>
</dbReference>
<dbReference type="InterPro" id="IPR008979">
    <property type="entry name" value="Galactose-bd-like_sf"/>
</dbReference>
<dbReference type="Pfam" id="PF22666">
    <property type="entry name" value="Glyco_hydro_2_N2"/>
    <property type="match status" value="1"/>
</dbReference>
<keyword evidence="2" id="KW-0378">Hydrolase</keyword>
<evidence type="ECO:0000259" key="5">
    <source>
        <dbReference type="Pfam" id="PF00703"/>
    </source>
</evidence>
<dbReference type="InterPro" id="IPR051913">
    <property type="entry name" value="GH2_Domain-Containing"/>
</dbReference>
<dbReference type="GO" id="GO:0004553">
    <property type="term" value="F:hydrolase activity, hydrolyzing O-glycosyl compounds"/>
    <property type="evidence" value="ECO:0007669"/>
    <property type="project" value="InterPro"/>
</dbReference>
<dbReference type="EMBL" id="MU864995">
    <property type="protein sequence ID" value="KAK4461209.1"/>
    <property type="molecule type" value="Genomic_DNA"/>
</dbReference>
<gene>
    <name evidence="8" type="ORF">QBC42DRAFT_330364</name>
</gene>
<keyword evidence="4" id="KW-0732">Signal</keyword>
<feature type="domain" description="Glycoside hydrolase family 2 immunoglobulin-like beta-sandwich" evidence="5">
    <location>
        <begin position="224"/>
        <end position="309"/>
    </location>
</feature>
<dbReference type="SUPFAM" id="SSF49303">
    <property type="entry name" value="beta-Galactosidase/glucuronidase domain"/>
    <property type="match status" value="1"/>
</dbReference>
<feature type="chain" id="PRO_5043575128" evidence="4">
    <location>
        <begin position="20"/>
        <end position="617"/>
    </location>
</feature>
<dbReference type="Proteomes" id="UP001321749">
    <property type="component" value="Unassembled WGS sequence"/>
</dbReference>
<evidence type="ECO:0000256" key="4">
    <source>
        <dbReference type="SAM" id="SignalP"/>
    </source>
</evidence>
<dbReference type="Gene3D" id="2.60.40.10">
    <property type="entry name" value="Immunoglobulins"/>
    <property type="match status" value="1"/>
</dbReference>
<reference evidence="8" key="1">
    <citation type="journal article" date="2023" name="Mol. Phylogenet. Evol.">
        <title>Genome-scale phylogeny and comparative genomics of the fungal order Sordariales.</title>
        <authorList>
            <person name="Hensen N."/>
            <person name="Bonometti L."/>
            <person name="Westerberg I."/>
            <person name="Brannstrom I.O."/>
            <person name="Guillou S."/>
            <person name="Cros-Aarteil S."/>
            <person name="Calhoun S."/>
            <person name="Haridas S."/>
            <person name="Kuo A."/>
            <person name="Mondo S."/>
            <person name="Pangilinan J."/>
            <person name="Riley R."/>
            <person name="LaButti K."/>
            <person name="Andreopoulos B."/>
            <person name="Lipzen A."/>
            <person name="Chen C."/>
            <person name="Yan M."/>
            <person name="Daum C."/>
            <person name="Ng V."/>
            <person name="Clum A."/>
            <person name="Steindorff A."/>
            <person name="Ohm R.A."/>
            <person name="Martin F."/>
            <person name="Silar P."/>
            <person name="Natvig D.O."/>
            <person name="Lalanne C."/>
            <person name="Gautier V."/>
            <person name="Ament-Velasquez S.L."/>
            <person name="Kruys A."/>
            <person name="Hutchinson M.I."/>
            <person name="Powell A.J."/>
            <person name="Barry K."/>
            <person name="Miller A.N."/>
            <person name="Grigoriev I.V."/>
            <person name="Debuchy R."/>
            <person name="Gladieux P."/>
            <person name="Hiltunen Thoren M."/>
            <person name="Johannesson H."/>
        </authorList>
    </citation>
    <scope>NUCLEOTIDE SEQUENCE</scope>
    <source>
        <strain evidence="8">PSN324</strain>
    </source>
</reference>
<evidence type="ECO:0000256" key="1">
    <source>
        <dbReference type="ARBA" id="ARBA00007401"/>
    </source>
</evidence>
<dbReference type="GO" id="GO:0005975">
    <property type="term" value="P:carbohydrate metabolic process"/>
    <property type="evidence" value="ECO:0007669"/>
    <property type="project" value="InterPro"/>
</dbReference>
<sequence length="617" mass="70488">MHMILQIFLLLCATARVPSSIPKSSSPYRLLEPPLDTPWTAKVGTSPWPQYPRPQLRRDAWQNLNGIWTYQSASGPNDVKDLPDLPLAQEVLIPSCIEGAISGLQTWGVTHMWFGLTFTVPQDWDSDHRVLLNFEAVDYEATVFINGVQVGSNRGGYFRFSLDVSAHIKRDGPNKLQVFVFDPTDDESIPQGKQTKRLSHIFYTPCTGIWQTVWLESVPKNYITKLDVSGDMEGKMDITVQTLDKRPTNVVVEIQDEHGEIVSHHQLTSDTLSRVQVPSPKLWSPDSPTLYNITVTMENDTVKSYTGFRTISSGWVNGIKRPLLNGKFVFQFGPLDQGYWPDGIHLAPTWDAMVYDIDLIKDLGMNMVRKHIKIEPDLFYEACDRRGLLVIQDMVSMRVHTGARPTDAEQTEWERQLDIMINEHKNYPSIVTWVIYNEGWGQRTDYYPEFKITDRIRELDPTRLIDAVTGWEDHGAGDFLDNHHYADPQCGTPYYSRLSSPYDPQRIGFQGEFGGLGHKPDDRHLWPVEAAVRTINETYEMHADTESYNWRAHVLLDLLRQQIDRYACSGAVYTQTTDVEGEVNGLVTYDRRMIRVDTAQWKMDVKALYDAAAARAI</sequence>
<evidence type="ECO:0000259" key="6">
    <source>
        <dbReference type="Pfam" id="PF02836"/>
    </source>
</evidence>
<evidence type="ECO:0000259" key="7">
    <source>
        <dbReference type="Pfam" id="PF22666"/>
    </source>
</evidence>
<accession>A0AAV9HK70</accession>
<keyword evidence="3" id="KW-0326">Glycosidase</keyword>
<dbReference type="Pfam" id="PF02836">
    <property type="entry name" value="Glyco_hydro_2_C"/>
    <property type="match status" value="1"/>
</dbReference>
<dbReference type="Gene3D" id="3.20.20.80">
    <property type="entry name" value="Glycosidases"/>
    <property type="match status" value="1"/>
</dbReference>
<reference evidence="8" key="2">
    <citation type="submission" date="2023-06" db="EMBL/GenBank/DDBJ databases">
        <authorList>
            <consortium name="Lawrence Berkeley National Laboratory"/>
            <person name="Mondo S.J."/>
            <person name="Hensen N."/>
            <person name="Bonometti L."/>
            <person name="Westerberg I."/>
            <person name="Brannstrom I.O."/>
            <person name="Guillou S."/>
            <person name="Cros-Aarteil S."/>
            <person name="Calhoun S."/>
            <person name="Haridas S."/>
            <person name="Kuo A."/>
            <person name="Pangilinan J."/>
            <person name="Riley R."/>
            <person name="Labutti K."/>
            <person name="Andreopoulos B."/>
            <person name="Lipzen A."/>
            <person name="Chen C."/>
            <person name="Yanf M."/>
            <person name="Daum C."/>
            <person name="Ng V."/>
            <person name="Clum A."/>
            <person name="Steindorff A."/>
            <person name="Ohm R."/>
            <person name="Martin F."/>
            <person name="Silar P."/>
            <person name="Natvig D."/>
            <person name="Lalanne C."/>
            <person name="Gautier V."/>
            <person name="Ament-Velasquez S.L."/>
            <person name="Kruys A."/>
            <person name="Hutchinson M.I."/>
            <person name="Powell A.J."/>
            <person name="Barry K."/>
            <person name="Miller A.N."/>
            <person name="Grigoriev I.V."/>
            <person name="Debuchy R."/>
            <person name="Gladieux P."/>
            <person name="Thoren M.H."/>
            <person name="Johannesson H."/>
        </authorList>
    </citation>
    <scope>NUCLEOTIDE SEQUENCE</scope>
    <source>
        <strain evidence="8">PSN324</strain>
    </source>
</reference>
<evidence type="ECO:0000313" key="8">
    <source>
        <dbReference type="EMBL" id="KAK4461209.1"/>
    </source>
</evidence>
<dbReference type="Gene3D" id="2.60.120.260">
    <property type="entry name" value="Galactose-binding domain-like"/>
    <property type="match status" value="1"/>
</dbReference>
<evidence type="ECO:0000313" key="9">
    <source>
        <dbReference type="Proteomes" id="UP001321749"/>
    </source>
</evidence>
<evidence type="ECO:0000256" key="2">
    <source>
        <dbReference type="ARBA" id="ARBA00022801"/>
    </source>
</evidence>
<keyword evidence="9" id="KW-1185">Reference proteome</keyword>
<dbReference type="InterPro" id="IPR036156">
    <property type="entry name" value="Beta-gal/glucu_dom_sf"/>
</dbReference>
<protein>
    <submittedName>
        <fullName evidence="8">Beta-galactosidase</fullName>
    </submittedName>
</protein>
<evidence type="ECO:0000256" key="3">
    <source>
        <dbReference type="ARBA" id="ARBA00023295"/>
    </source>
</evidence>